<sequence length="94" mass="10135">MNGQHKLFTSSAAGLGIKLPGWTYPVVCDLSTGQVAFDNYVGRWGEQSKLDALLQMYAVEKAKIEARKKGYTVSEQFLASGEIKLTIHVSGGAA</sequence>
<dbReference type="AlphaFoldDB" id="A0A517YEM6"/>
<dbReference type="Proteomes" id="UP000315017">
    <property type="component" value="Chromosome"/>
</dbReference>
<protein>
    <recommendedName>
        <fullName evidence="3">DUF1257 domain-containing protein</fullName>
    </recommendedName>
</protein>
<keyword evidence="2" id="KW-1185">Reference proteome</keyword>
<dbReference type="KEGG" id="aagg:ETAA8_37860"/>
<organism evidence="1 2">
    <name type="scientific">Anatilimnocola aggregata</name>
    <dbReference type="NCBI Taxonomy" id="2528021"/>
    <lineage>
        <taxon>Bacteria</taxon>
        <taxon>Pseudomonadati</taxon>
        <taxon>Planctomycetota</taxon>
        <taxon>Planctomycetia</taxon>
        <taxon>Pirellulales</taxon>
        <taxon>Pirellulaceae</taxon>
        <taxon>Anatilimnocola</taxon>
    </lineage>
</organism>
<gene>
    <name evidence="1" type="ORF">ETAA8_37860</name>
</gene>
<accession>A0A517YEM6</accession>
<dbReference type="EMBL" id="CP036274">
    <property type="protein sequence ID" value="QDU28683.1"/>
    <property type="molecule type" value="Genomic_DNA"/>
</dbReference>
<evidence type="ECO:0008006" key="3">
    <source>
        <dbReference type="Google" id="ProtNLM"/>
    </source>
</evidence>
<reference evidence="1 2" key="1">
    <citation type="submission" date="2019-02" db="EMBL/GenBank/DDBJ databases">
        <title>Deep-cultivation of Planctomycetes and their phenomic and genomic characterization uncovers novel biology.</title>
        <authorList>
            <person name="Wiegand S."/>
            <person name="Jogler M."/>
            <person name="Boedeker C."/>
            <person name="Pinto D."/>
            <person name="Vollmers J."/>
            <person name="Rivas-Marin E."/>
            <person name="Kohn T."/>
            <person name="Peeters S.H."/>
            <person name="Heuer A."/>
            <person name="Rast P."/>
            <person name="Oberbeckmann S."/>
            <person name="Bunk B."/>
            <person name="Jeske O."/>
            <person name="Meyerdierks A."/>
            <person name="Storesund J.E."/>
            <person name="Kallscheuer N."/>
            <person name="Luecker S."/>
            <person name="Lage O.M."/>
            <person name="Pohl T."/>
            <person name="Merkel B.J."/>
            <person name="Hornburger P."/>
            <person name="Mueller R.-W."/>
            <person name="Bruemmer F."/>
            <person name="Labrenz M."/>
            <person name="Spormann A.M."/>
            <person name="Op den Camp H."/>
            <person name="Overmann J."/>
            <person name="Amann R."/>
            <person name="Jetten M.S.M."/>
            <person name="Mascher T."/>
            <person name="Medema M.H."/>
            <person name="Devos D.P."/>
            <person name="Kaster A.-K."/>
            <person name="Ovreas L."/>
            <person name="Rohde M."/>
            <person name="Galperin M.Y."/>
            <person name="Jogler C."/>
        </authorList>
    </citation>
    <scope>NUCLEOTIDE SEQUENCE [LARGE SCALE GENOMIC DNA]</scope>
    <source>
        <strain evidence="1 2">ETA_A8</strain>
    </source>
</reference>
<name>A0A517YEM6_9BACT</name>
<evidence type="ECO:0000313" key="2">
    <source>
        <dbReference type="Proteomes" id="UP000315017"/>
    </source>
</evidence>
<proteinExistence type="predicted"/>
<evidence type="ECO:0000313" key="1">
    <source>
        <dbReference type="EMBL" id="QDU28683.1"/>
    </source>
</evidence>